<protein>
    <recommendedName>
        <fullName evidence="3">RadC-like JAB domain-containing protein</fullName>
    </recommendedName>
</protein>
<accession>A0A9D1IS74</accession>
<evidence type="ECO:0000313" key="4">
    <source>
        <dbReference type="EMBL" id="HIU42593.1"/>
    </source>
</evidence>
<dbReference type="PANTHER" id="PTHR30471">
    <property type="entry name" value="DNA REPAIR PROTEIN RADC"/>
    <property type="match status" value="1"/>
</dbReference>
<keyword evidence="2" id="KW-0378">Hydrolase</keyword>
<gene>
    <name evidence="4" type="ORF">IAD19_08610</name>
</gene>
<proteinExistence type="inferred from homology"/>
<keyword evidence="2" id="KW-0482">Metalloprotease</keyword>
<dbReference type="Gene3D" id="3.40.140.10">
    <property type="entry name" value="Cytidine Deaminase, domain 2"/>
    <property type="match status" value="1"/>
</dbReference>
<evidence type="ECO:0000313" key="5">
    <source>
        <dbReference type="Proteomes" id="UP000824082"/>
    </source>
</evidence>
<evidence type="ECO:0000259" key="3">
    <source>
        <dbReference type="Pfam" id="PF04002"/>
    </source>
</evidence>
<evidence type="ECO:0000256" key="2">
    <source>
        <dbReference type="ARBA" id="ARBA00023049"/>
    </source>
</evidence>
<dbReference type="InterPro" id="IPR025657">
    <property type="entry name" value="RadC_JAB"/>
</dbReference>
<name>A0A9D1IS74_9FIRM</name>
<sequence length="241" mass="27349">MAMAQKGAALHSGHRERLRKKVLEHGIDVLESHEVLELLLFYSIPRRNTNGIAHEMLDEFETLPGVLEAAKGPLEQISGVSEKTIFLFRYLDEFWNLLEDPNRRPPPIKLNTVERWTGYFQRLLYQQTSNLVLLAYLDQSCCLLGQQVIWEGKGVPFKEKQGDYRNLIRQALVKNAAYALLVRHQARSTAVILPQDRELVQALQATLNNLGVVLMDYLILGAHFSSCSVLLSQDGALLQEV</sequence>
<dbReference type="Proteomes" id="UP000824082">
    <property type="component" value="Unassembled WGS sequence"/>
</dbReference>
<comment type="similarity">
    <text evidence="1">Belongs to the UPF0758 family.</text>
</comment>
<reference evidence="4" key="2">
    <citation type="journal article" date="2021" name="PeerJ">
        <title>Extensive microbial diversity within the chicken gut microbiome revealed by metagenomics and culture.</title>
        <authorList>
            <person name="Gilroy R."/>
            <person name="Ravi A."/>
            <person name="Getino M."/>
            <person name="Pursley I."/>
            <person name="Horton D.L."/>
            <person name="Alikhan N.F."/>
            <person name="Baker D."/>
            <person name="Gharbi K."/>
            <person name="Hall N."/>
            <person name="Watson M."/>
            <person name="Adriaenssens E.M."/>
            <person name="Foster-Nyarko E."/>
            <person name="Jarju S."/>
            <person name="Secka A."/>
            <person name="Antonio M."/>
            <person name="Oren A."/>
            <person name="Chaudhuri R.R."/>
            <person name="La Ragione R."/>
            <person name="Hildebrand F."/>
            <person name="Pallen M.J."/>
        </authorList>
    </citation>
    <scope>NUCLEOTIDE SEQUENCE</scope>
    <source>
        <strain evidence="4">4509</strain>
    </source>
</reference>
<reference evidence="4" key="1">
    <citation type="submission" date="2020-10" db="EMBL/GenBank/DDBJ databases">
        <authorList>
            <person name="Gilroy R."/>
        </authorList>
    </citation>
    <scope>NUCLEOTIDE SEQUENCE</scope>
    <source>
        <strain evidence="4">4509</strain>
    </source>
</reference>
<evidence type="ECO:0000256" key="1">
    <source>
        <dbReference type="ARBA" id="ARBA00010243"/>
    </source>
</evidence>
<dbReference type="Pfam" id="PF04002">
    <property type="entry name" value="RadC"/>
    <property type="match status" value="1"/>
</dbReference>
<dbReference type="AlphaFoldDB" id="A0A9D1IS74"/>
<dbReference type="EMBL" id="DVMX01000163">
    <property type="protein sequence ID" value="HIU42593.1"/>
    <property type="molecule type" value="Genomic_DNA"/>
</dbReference>
<comment type="caution">
    <text evidence="4">The sequence shown here is derived from an EMBL/GenBank/DDBJ whole genome shotgun (WGS) entry which is preliminary data.</text>
</comment>
<feature type="domain" description="RadC-like JAB" evidence="3">
    <location>
        <begin position="114"/>
        <end position="226"/>
    </location>
</feature>
<organism evidence="4 5">
    <name type="scientific">Candidatus Egerieicola faecale</name>
    <dbReference type="NCBI Taxonomy" id="2840774"/>
    <lineage>
        <taxon>Bacteria</taxon>
        <taxon>Bacillati</taxon>
        <taxon>Bacillota</taxon>
        <taxon>Clostridia</taxon>
        <taxon>Eubacteriales</taxon>
        <taxon>Oscillospiraceae</taxon>
        <taxon>Oscillospiraceae incertae sedis</taxon>
        <taxon>Candidatus Egerieicola</taxon>
    </lineage>
</organism>
<dbReference type="PANTHER" id="PTHR30471:SF3">
    <property type="entry name" value="UPF0758 PROTEIN YEES-RELATED"/>
    <property type="match status" value="1"/>
</dbReference>
<keyword evidence="2" id="KW-0645">Protease</keyword>
<dbReference type="GO" id="GO:0008237">
    <property type="term" value="F:metallopeptidase activity"/>
    <property type="evidence" value="ECO:0007669"/>
    <property type="project" value="UniProtKB-KW"/>
</dbReference>
<dbReference type="InterPro" id="IPR001405">
    <property type="entry name" value="UPF0758"/>
</dbReference>